<dbReference type="PANTHER" id="PTHR33991">
    <property type="entry name" value="DNA REPAIR PROTEIN RECO"/>
    <property type="match status" value="1"/>
</dbReference>
<sequence>MAFKTEAIVLRARPYYGPDRIYDILTPREGKLSVIARSAARTSSKLAGHLQPFAHVRLMIGRGRQDHAAGVATIHGFQELRASVSNFFLASSLVELVLRCNVPGAAAAHEFLLLSKALRVVADSERQKEKVLAVRIFLWKLLSLSGWHPNIEQCARCRKPLTGTVHWYEDLQGFICSDHASGSVALPNEFLPFLGHVLIGEDWQALMLEAEERRISKEWFEVSQRFYQDVISEPIVSLKMLAYV</sequence>
<keyword evidence="4 7" id="KW-0233">DNA recombination</keyword>
<dbReference type="InterPro" id="IPR037278">
    <property type="entry name" value="ARFGAP/RecO"/>
</dbReference>
<dbReference type="SUPFAM" id="SSF50249">
    <property type="entry name" value="Nucleic acid-binding proteins"/>
    <property type="match status" value="1"/>
</dbReference>
<dbReference type="NCBIfam" id="TIGR00613">
    <property type="entry name" value="reco"/>
    <property type="match status" value="1"/>
</dbReference>
<keyword evidence="3 7" id="KW-0227">DNA damage</keyword>
<dbReference type="GO" id="GO:0006302">
    <property type="term" value="P:double-strand break repair"/>
    <property type="evidence" value="ECO:0007669"/>
    <property type="project" value="TreeGrafter"/>
</dbReference>
<dbReference type="InterPro" id="IPR022572">
    <property type="entry name" value="DNA_rep/recomb_RecO_N"/>
</dbReference>
<keyword evidence="5 7" id="KW-0234">DNA repair</keyword>
<dbReference type="Proteomes" id="UP000177817">
    <property type="component" value="Unassembled WGS sequence"/>
</dbReference>
<evidence type="ECO:0000256" key="6">
    <source>
        <dbReference type="ARBA" id="ARBA00033409"/>
    </source>
</evidence>
<evidence type="ECO:0000313" key="9">
    <source>
        <dbReference type="EMBL" id="OGY89489.1"/>
    </source>
</evidence>
<dbReference type="Gene3D" id="1.20.1440.120">
    <property type="entry name" value="Recombination protein O, C-terminal domain"/>
    <property type="match status" value="1"/>
</dbReference>
<dbReference type="PANTHER" id="PTHR33991:SF1">
    <property type="entry name" value="DNA REPAIR PROTEIN RECO"/>
    <property type="match status" value="1"/>
</dbReference>
<dbReference type="Pfam" id="PF02565">
    <property type="entry name" value="RecO_C"/>
    <property type="match status" value="1"/>
</dbReference>
<dbReference type="Gene3D" id="6.20.220.20">
    <property type="entry name" value="Recombination protein O, zinc-binding domain"/>
    <property type="match status" value="1"/>
</dbReference>
<evidence type="ECO:0000256" key="4">
    <source>
        <dbReference type="ARBA" id="ARBA00023172"/>
    </source>
</evidence>
<proteinExistence type="inferred from homology"/>
<comment type="function">
    <text evidence="7">Involved in DNA repair and RecF pathway recombination.</text>
</comment>
<dbReference type="InterPro" id="IPR012340">
    <property type="entry name" value="NA-bd_OB-fold"/>
</dbReference>
<evidence type="ECO:0000256" key="7">
    <source>
        <dbReference type="HAMAP-Rule" id="MF_00201"/>
    </source>
</evidence>
<evidence type="ECO:0000256" key="5">
    <source>
        <dbReference type="ARBA" id="ARBA00023204"/>
    </source>
</evidence>
<dbReference type="SUPFAM" id="SSF57863">
    <property type="entry name" value="ArfGap/RecO-like zinc finger"/>
    <property type="match status" value="1"/>
</dbReference>
<comment type="similarity">
    <text evidence="1 7">Belongs to the RecO family.</text>
</comment>
<dbReference type="Gene3D" id="2.40.50.140">
    <property type="entry name" value="Nucleic acid-binding proteins"/>
    <property type="match status" value="1"/>
</dbReference>
<evidence type="ECO:0000313" key="10">
    <source>
        <dbReference type="Proteomes" id="UP000177817"/>
    </source>
</evidence>
<gene>
    <name evidence="7" type="primary">recO</name>
    <name evidence="9" type="ORF">A2677_02865</name>
</gene>
<dbReference type="AlphaFoldDB" id="A0A1G2BLS8"/>
<dbReference type="GO" id="GO:0006310">
    <property type="term" value="P:DNA recombination"/>
    <property type="evidence" value="ECO:0007669"/>
    <property type="project" value="UniProtKB-UniRule"/>
</dbReference>
<accession>A0A1G2BLS8</accession>
<evidence type="ECO:0000256" key="3">
    <source>
        <dbReference type="ARBA" id="ARBA00022763"/>
    </source>
</evidence>
<dbReference type="HAMAP" id="MF_00201">
    <property type="entry name" value="RecO"/>
    <property type="match status" value="1"/>
</dbReference>
<evidence type="ECO:0000259" key="8">
    <source>
        <dbReference type="Pfam" id="PF11967"/>
    </source>
</evidence>
<dbReference type="InterPro" id="IPR042242">
    <property type="entry name" value="RecO_C"/>
</dbReference>
<protein>
    <recommendedName>
        <fullName evidence="2 7">DNA repair protein RecO</fullName>
    </recommendedName>
    <alternativeName>
        <fullName evidence="6 7">Recombination protein O</fullName>
    </alternativeName>
</protein>
<evidence type="ECO:0000256" key="1">
    <source>
        <dbReference type="ARBA" id="ARBA00007452"/>
    </source>
</evidence>
<name>A0A1G2BLS8_9BACT</name>
<reference evidence="9 10" key="1">
    <citation type="journal article" date="2016" name="Nat. Commun.">
        <title>Thousands of microbial genomes shed light on interconnected biogeochemical processes in an aquifer system.</title>
        <authorList>
            <person name="Anantharaman K."/>
            <person name="Brown C.T."/>
            <person name="Hug L.A."/>
            <person name="Sharon I."/>
            <person name="Castelle C.J."/>
            <person name="Probst A.J."/>
            <person name="Thomas B.C."/>
            <person name="Singh A."/>
            <person name="Wilkins M.J."/>
            <person name="Karaoz U."/>
            <person name="Brodie E.L."/>
            <person name="Williams K.H."/>
            <person name="Hubbard S.S."/>
            <person name="Banfield J.F."/>
        </authorList>
    </citation>
    <scope>NUCLEOTIDE SEQUENCE [LARGE SCALE GENOMIC DNA]</scope>
</reference>
<comment type="caution">
    <text evidence="9">The sequence shown here is derived from an EMBL/GenBank/DDBJ whole genome shotgun (WGS) entry which is preliminary data.</text>
</comment>
<dbReference type="GO" id="GO:0043590">
    <property type="term" value="C:bacterial nucleoid"/>
    <property type="evidence" value="ECO:0007669"/>
    <property type="project" value="TreeGrafter"/>
</dbReference>
<dbReference type="InterPro" id="IPR003717">
    <property type="entry name" value="RecO"/>
</dbReference>
<evidence type="ECO:0000256" key="2">
    <source>
        <dbReference type="ARBA" id="ARBA00021310"/>
    </source>
</evidence>
<organism evidence="9 10">
    <name type="scientific">Candidatus Komeilibacteria bacterium RIFCSPHIGHO2_01_FULL_52_14</name>
    <dbReference type="NCBI Taxonomy" id="1798549"/>
    <lineage>
        <taxon>Bacteria</taxon>
        <taxon>Candidatus Komeiliibacteriota</taxon>
    </lineage>
</organism>
<dbReference type="Pfam" id="PF11967">
    <property type="entry name" value="RecO_N"/>
    <property type="match status" value="1"/>
</dbReference>
<dbReference type="EMBL" id="MHKK01000032">
    <property type="protein sequence ID" value="OGY89489.1"/>
    <property type="molecule type" value="Genomic_DNA"/>
</dbReference>
<feature type="domain" description="DNA replication/recombination mediator RecO N-terminal" evidence="8">
    <location>
        <begin position="1"/>
        <end position="64"/>
    </location>
</feature>